<name>A0ABD1CQD6_CULPP</name>
<comment type="caution">
    <text evidence="1">The sequence shown here is derived from an EMBL/GenBank/DDBJ whole genome shotgun (WGS) entry which is preliminary data.</text>
</comment>
<gene>
    <name evidence="1" type="ORF">pipiens_003953</name>
</gene>
<feature type="non-terminal residue" evidence="1">
    <location>
        <position position="77"/>
    </location>
</feature>
<evidence type="ECO:0000313" key="2">
    <source>
        <dbReference type="Proteomes" id="UP001562425"/>
    </source>
</evidence>
<organism evidence="1 2">
    <name type="scientific">Culex pipiens pipiens</name>
    <name type="common">Northern house mosquito</name>
    <dbReference type="NCBI Taxonomy" id="38569"/>
    <lineage>
        <taxon>Eukaryota</taxon>
        <taxon>Metazoa</taxon>
        <taxon>Ecdysozoa</taxon>
        <taxon>Arthropoda</taxon>
        <taxon>Hexapoda</taxon>
        <taxon>Insecta</taxon>
        <taxon>Pterygota</taxon>
        <taxon>Neoptera</taxon>
        <taxon>Endopterygota</taxon>
        <taxon>Diptera</taxon>
        <taxon>Nematocera</taxon>
        <taxon>Culicoidea</taxon>
        <taxon>Culicidae</taxon>
        <taxon>Culicinae</taxon>
        <taxon>Culicini</taxon>
        <taxon>Culex</taxon>
        <taxon>Culex</taxon>
    </lineage>
</organism>
<evidence type="ECO:0000313" key="1">
    <source>
        <dbReference type="EMBL" id="KAL1378583.1"/>
    </source>
</evidence>
<reference evidence="1 2" key="1">
    <citation type="submission" date="2024-05" db="EMBL/GenBank/DDBJ databases">
        <title>Culex pipiens pipiens assembly and annotation.</title>
        <authorList>
            <person name="Alout H."/>
            <person name="Durand T."/>
        </authorList>
    </citation>
    <scope>NUCLEOTIDE SEQUENCE [LARGE SCALE GENOMIC DNA]</scope>
    <source>
        <strain evidence="1">HA-2024</strain>
        <tissue evidence="1">Whole body</tissue>
    </source>
</reference>
<keyword evidence="2" id="KW-1185">Reference proteome</keyword>
<accession>A0ABD1CQD6</accession>
<dbReference type="EMBL" id="JBEHCU010010234">
    <property type="protein sequence ID" value="KAL1378583.1"/>
    <property type="molecule type" value="Genomic_DNA"/>
</dbReference>
<proteinExistence type="predicted"/>
<dbReference type="Proteomes" id="UP001562425">
    <property type="component" value="Unassembled WGS sequence"/>
</dbReference>
<sequence length="77" mass="9073">MTTTKPPLKQCHSEVSIAIDNDKWAAMSAETDWNDEASKYRQTRFSSRRIRKRVIFKQGDCNVVQGNVAKRRRRYLQ</sequence>
<dbReference type="AlphaFoldDB" id="A0ABD1CQD6"/>
<protein>
    <submittedName>
        <fullName evidence="1">Uncharacterized protein</fullName>
    </submittedName>
</protein>